<sequence>MRADRLLSMLWLLRAHGGLSTAELARRLEVSRRTVLRDVEALSAAGVPVWCERGPHGGVRLTPGHRLDVTALNSEESRALFASATMWGASSLGLGDALASALRKLLAAVPDEHRAGSAEISSRVLIDPQGWLPQPDSEHTGAVFRTIQEAVLARHRLRIVRRRRTGTMTGDTVDPHGLVAAGHSWYLCSSLDGELLFTRISRIAEAEITDEACPDDDGFDLADAWRQRREDFLARFDALTATAWVRDTRVRDVHEWALHASEAESHGAPPDDRSWSFLELGFMDRLHAVTVLLRLGSDVCVLGPDELRRELIDRLDRTRALYPAGSGTDSDRGGMCSPPADG</sequence>
<dbReference type="EMBL" id="UNQJ01000004">
    <property type="protein sequence ID" value="SYZ32919.1"/>
    <property type="molecule type" value="Genomic_DNA"/>
</dbReference>
<dbReference type="AlphaFoldDB" id="A0A383S6B6"/>
<dbReference type="GO" id="GO:0003700">
    <property type="term" value="F:DNA-binding transcription factor activity"/>
    <property type="evidence" value="ECO:0007669"/>
    <property type="project" value="InterPro"/>
</dbReference>
<keyword evidence="1" id="KW-0805">Transcription regulation</keyword>
<organism evidence="6 7">
    <name type="scientific">Propionibacterium australiense</name>
    <dbReference type="NCBI Taxonomy" id="119981"/>
    <lineage>
        <taxon>Bacteria</taxon>
        <taxon>Bacillati</taxon>
        <taxon>Actinomycetota</taxon>
        <taxon>Actinomycetes</taxon>
        <taxon>Propionibacteriales</taxon>
        <taxon>Propionibacteriaceae</taxon>
        <taxon>Propionibacterium</taxon>
    </lineage>
</organism>
<evidence type="ECO:0000256" key="1">
    <source>
        <dbReference type="ARBA" id="ARBA00023015"/>
    </source>
</evidence>
<dbReference type="Proteomes" id="UP000263928">
    <property type="component" value="Unassembled WGS sequence"/>
</dbReference>
<dbReference type="Pfam" id="PF25583">
    <property type="entry name" value="WCX"/>
    <property type="match status" value="1"/>
</dbReference>
<dbReference type="InterPro" id="IPR051534">
    <property type="entry name" value="CBASS_pafABC_assoc_protein"/>
</dbReference>
<feature type="domain" description="HTH deoR-type" evidence="4">
    <location>
        <begin position="2"/>
        <end position="61"/>
    </location>
</feature>
<dbReference type="EMBL" id="RCIW01000005">
    <property type="protein sequence ID" value="RLP11294.1"/>
    <property type="molecule type" value="Genomic_DNA"/>
</dbReference>
<dbReference type="PANTHER" id="PTHR34580:SF1">
    <property type="entry name" value="PROTEIN PAFC"/>
    <property type="match status" value="1"/>
</dbReference>
<evidence type="ECO:0000313" key="6">
    <source>
        <dbReference type="EMBL" id="SYZ32919.1"/>
    </source>
</evidence>
<evidence type="ECO:0000313" key="8">
    <source>
        <dbReference type="Proteomes" id="UP000279336"/>
    </source>
</evidence>
<dbReference type="SUPFAM" id="SSF46785">
    <property type="entry name" value="Winged helix' DNA-binding domain"/>
    <property type="match status" value="1"/>
</dbReference>
<reference evidence="5 8" key="3">
    <citation type="submission" date="2018-10" db="EMBL/GenBank/DDBJ databases">
        <title>Propionibacterium australiense Genome Sequencing and Assembly.</title>
        <authorList>
            <person name="Bernier A.-M."/>
            <person name="Bernard K."/>
        </authorList>
    </citation>
    <scope>NUCLEOTIDE SEQUENCE [LARGE SCALE GENOMIC DNA]</scope>
    <source>
        <strain evidence="5 8">NML98A078</strain>
    </source>
</reference>
<dbReference type="InterPro" id="IPR026881">
    <property type="entry name" value="WYL_dom"/>
</dbReference>
<keyword evidence="7" id="KW-1185">Reference proteome</keyword>
<dbReference type="Pfam" id="PF13280">
    <property type="entry name" value="WYL"/>
    <property type="match status" value="1"/>
</dbReference>
<evidence type="ECO:0000256" key="2">
    <source>
        <dbReference type="ARBA" id="ARBA00023163"/>
    </source>
</evidence>
<dbReference type="InterPro" id="IPR057727">
    <property type="entry name" value="WCX_dom"/>
</dbReference>
<dbReference type="PIRSF" id="PIRSF016838">
    <property type="entry name" value="PafC"/>
    <property type="match status" value="1"/>
</dbReference>
<dbReference type="OrthoDB" id="3171994at2"/>
<dbReference type="PROSITE" id="PS52050">
    <property type="entry name" value="WYL"/>
    <property type="match status" value="1"/>
</dbReference>
<dbReference type="InterPro" id="IPR036390">
    <property type="entry name" value="WH_DNA-bd_sf"/>
</dbReference>
<dbReference type="PROSITE" id="PS51000">
    <property type="entry name" value="HTH_DEOR_2"/>
    <property type="match status" value="1"/>
</dbReference>
<dbReference type="Gene3D" id="1.10.10.10">
    <property type="entry name" value="Winged helix-like DNA-binding domain superfamily/Winged helix DNA-binding domain"/>
    <property type="match status" value="1"/>
</dbReference>
<name>A0A383S6B6_9ACTN</name>
<dbReference type="InterPro" id="IPR028349">
    <property type="entry name" value="PafC-like"/>
</dbReference>
<accession>A0A383S6B6</accession>
<reference evidence="7" key="1">
    <citation type="submission" date="2018-08" db="EMBL/GenBank/DDBJ databases">
        <authorList>
            <person name="Hornung B."/>
        </authorList>
    </citation>
    <scope>NUCLEOTIDE SEQUENCE [LARGE SCALE GENOMIC DNA]</scope>
</reference>
<proteinExistence type="predicted"/>
<evidence type="ECO:0000313" key="7">
    <source>
        <dbReference type="Proteomes" id="UP000263928"/>
    </source>
</evidence>
<dbReference type="Pfam" id="PF08279">
    <property type="entry name" value="HTH_11"/>
    <property type="match status" value="1"/>
</dbReference>
<dbReference type="InterPro" id="IPR036388">
    <property type="entry name" value="WH-like_DNA-bd_sf"/>
</dbReference>
<keyword evidence="2" id="KW-0804">Transcription</keyword>
<evidence type="ECO:0000259" key="4">
    <source>
        <dbReference type="PROSITE" id="PS51000"/>
    </source>
</evidence>
<protein>
    <submittedName>
        <fullName evidence="6">DeoR-type HTH domain</fullName>
    </submittedName>
    <submittedName>
        <fullName evidence="5">WYL domain-containing protein</fullName>
    </submittedName>
</protein>
<dbReference type="Proteomes" id="UP000279336">
    <property type="component" value="Unassembled WGS sequence"/>
</dbReference>
<evidence type="ECO:0000256" key="3">
    <source>
        <dbReference type="SAM" id="MobiDB-lite"/>
    </source>
</evidence>
<evidence type="ECO:0000313" key="5">
    <source>
        <dbReference type="EMBL" id="RLP11294.1"/>
    </source>
</evidence>
<gene>
    <name evidence="5" type="ORF">D7U36_03995</name>
    <name evidence="6" type="ORF">PROPAUS_0830</name>
</gene>
<dbReference type="PANTHER" id="PTHR34580">
    <property type="match status" value="1"/>
</dbReference>
<feature type="region of interest" description="Disordered" evidence="3">
    <location>
        <begin position="323"/>
        <end position="342"/>
    </location>
</feature>
<reference evidence="6" key="2">
    <citation type="submission" date="2018-08" db="EMBL/GenBank/DDBJ databases">
        <authorList>
            <person name="Ferrada E.E."/>
            <person name="Latorre B.A."/>
        </authorList>
    </citation>
    <scope>NUCLEOTIDE SEQUENCE [LARGE SCALE GENOMIC DNA]</scope>
    <source>
        <strain evidence="6">Propionibacterium_australiense1</strain>
    </source>
</reference>
<dbReference type="InterPro" id="IPR001034">
    <property type="entry name" value="DeoR_HTH"/>
</dbReference>
<dbReference type="InterPro" id="IPR013196">
    <property type="entry name" value="HTH_11"/>
</dbReference>